<dbReference type="AlphaFoldDB" id="F9FXI5"/>
<proteinExistence type="predicted"/>
<gene>
    <name evidence="2" type="ORF">FOXB_11117</name>
</gene>
<evidence type="ECO:0000313" key="2">
    <source>
        <dbReference type="EMBL" id="EGU78366.1"/>
    </source>
</evidence>
<protein>
    <submittedName>
        <fullName evidence="2">Uncharacterized protein</fullName>
    </submittedName>
</protein>
<dbReference type="OrthoDB" id="5242790at2759"/>
<reference evidence="2" key="1">
    <citation type="journal article" date="2012" name="Mol. Plant Microbe Interact.">
        <title>A highly conserved effector in Fusarium oxysporum is required for full virulence on Arabidopsis.</title>
        <authorList>
            <person name="Thatcher L.F."/>
            <person name="Gardiner D.M."/>
            <person name="Kazan K."/>
            <person name="Manners J."/>
        </authorList>
    </citation>
    <scope>NUCLEOTIDE SEQUENCE [LARGE SCALE GENOMIC DNA]</scope>
    <source>
        <strain evidence="2">Fo5176</strain>
    </source>
</reference>
<feature type="compositionally biased region" description="Polar residues" evidence="1">
    <location>
        <begin position="147"/>
        <end position="167"/>
    </location>
</feature>
<organism evidence="2">
    <name type="scientific">Fusarium oxysporum (strain Fo5176)</name>
    <name type="common">Fusarium vascular wilt</name>
    <dbReference type="NCBI Taxonomy" id="660025"/>
    <lineage>
        <taxon>Eukaryota</taxon>
        <taxon>Fungi</taxon>
        <taxon>Dikarya</taxon>
        <taxon>Ascomycota</taxon>
        <taxon>Pezizomycotina</taxon>
        <taxon>Sordariomycetes</taxon>
        <taxon>Hypocreomycetidae</taxon>
        <taxon>Hypocreales</taxon>
        <taxon>Nectriaceae</taxon>
        <taxon>Fusarium</taxon>
        <taxon>Fusarium oxysporum species complex</taxon>
    </lineage>
</organism>
<feature type="region of interest" description="Disordered" evidence="1">
    <location>
        <begin position="147"/>
        <end position="175"/>
    </location>
</feature>
<name>F9FXI5_FUSOF</name>
<dbReference type="EMBL" id="AFQF01002823">
    <property type="protein sequence ID" value="EGU78366.1"/>
    <property type="molecule type" value="Genomic_DNA"/>
</dbReference>
<comment type="caution">
    <text evidence="2">The sequence shown here is derived from an EMBL/GenBank/DDBJ whole genome shotgun (WGS) entry which is preliminary data.</text>
</comment>
<sequence length="197" mass="21299">MHPCAYSYLLSSASDPRWLMTCVVLSASLLLSLFVVLPIQAFEACINVECGRSGSSAPHLSAVTVPVNGLLTALDPIIGELRAWTKPYSATLSLRLLPQTISQAWTATRHLKPLNKQLYFIIHYLASYPDPSLDLHQLSKMPAAMEPTQQAPMTSDNGDIVTQQPSAEPQPDMTMRGGEEAGCEICCGLCACDEGCC</sequence>
<evidence type="ECO:0000256" key="1">
    <source>
        <dbReference type="SAM" id="MobiDB-lite"/>
    </source>
</evidence>
<accession>F9FXI5</accession>
<dbReference type="PaxDb" id="5507-FOXG_01005P0"/>